<keyword evidence="3" id="KW-1185">Reference proteome</keyword>
<evidence type="ECO:0000313" key="3">
    <source>
        <dbReference type="Proteomes" id="UP000193642"/>
    </source>
</evidence>
<organism evidence="2 3">
    <name type="scientific">Rhizoclosmatium globosum</name>
    <dbReference type="NCBI Taxonomy" id="329046"/>
    <lineage>
        <taxon>Eukaryota</taxon>
        <taxon>Fungi</taxon>
        <taxon>Fungi incertae sedis</taxon>
        <taxon>Chytridiomycota</taxon>
        <taxon>Chytridiomycota incertae sedis</taxon>
        <taxon>Chytridiomycetes</taxon>
        <taxon>Chytridiales</taxon>
        <taxon>Chytriomycetaceae</taxon>
        <taxon>Rhizoclosmatium</taxon>
    </lineage>
</organism>
<evidence type="ECO:0000256" key="1">
    <source>
        <dbReference type="SAM" id="SignalP"/>
    </source>
</evidence>
<proteinExistence type="predicted"/>
<dbReference type="EMBL" id="MCGO01000101">
    <property type="protein sequence ID" value="ORY27584.1"/>
    <property type="molecule type" value="Genomic_DNA"/>
</dbReference>
<dbReference type="Proteomes" id="UP000193642">
    <property type="component" value="Unassembled WGS sequence"/>
</dbReference>
<gene>
    <name evidence="2" type="ORF">BCR33DRAFT_725460</name>
</gene>
<comment type="caution">
    <text evidence="2">The sequence shown here is derived from an EMBL/GenBank/DDBJ whole genome shotgun (WGS) entry which is preliminary data.</text>
</comment>
<accession>A0A1Y2AYN7</accession>
<name>A0A1Y2AYN7_9FUNG</name>
<keyword evidence="1" id="KW-0732">Signal</keyword>
<feature type="chain" id="PRO_5013005558" evidence="1">
    <location>
        <begin position="17"/>
        <end position="51"/>
    </location>
</feature>
<protein>
    <submittedName>
        <fullName evidence="2">Uncharacterized protein</fullName>
    </submittedName>
</protein>
<evidence type="ECO:0000313" key="2">
    <source>
        <dbReference type="EMBL" id="ORY27584.1"/>
    </source>
</evidence>
<sequence>MSPLLLLLMISDACYNSSVLPGRAAAHDCEDCEAEQPASEAARMACNHPNP</sequence>
<feature type="signal peptide" evidence="1">
    <location>
        <begin position="1"/>
        <end position="16"/>
    </location>
</feature>
<dbReference type="AlphaFoldDB" id="A0A1Y2AYN7"/>
<reference evidence="2 3" key="1">
    <citation type="submission" date="2016-07" db="EMBL/GenBank/DDBJ databases">
        <title>Pervasive Adenine N6-methylation of Active Genes in Fungi.</title>
        <authorList>
            <consortium name="DOE Joint Genome Institute"/>
            <person name="Mondo S.J."/>
            <person name="Dannebaum R.O."/>
            <person name="Kuo R.C."/>
            <person name="Labutti K."/>
            <person name="Haridas S."/>
            <person name="Kuo A."/>
            <person name="Salamov A."/>
            <person name="Ahrendt S.R."/>
            <person name="Lipzen A."/>
            <person name="Sullivan W."/>
            <person name="Andreopoulos W.B."/>
            <person name="Clum A."/>
            <person name="Lindquist E."/>
            <person name="Daum C."/>
            <person name="Ramamoorthy G.K."/>
            <person name="Gryganskyi A."/>
            <person name="Culley D."/>
            <person name="Magnuson J.K."/>
            <person name="James T.Y."/>
            <person name="O'Malley M.A."/>
            <person name="Stajich J.E."/>
            <person name="Spatafora J.W."/>
            <person name="Visel A."/>
            <person name="Grigoriev I.V."/>
        </authorList>
    </citation>
    <scope>NUCLEOTIDE SEQUENCE [LARGE SCALE GENOMIC DNA]</scope>
    <source>
        <strain evidence="2 3">JEL800</strain>
    </source>
</reference>